<accession>A0A5S3PCG8</accession>
<evidence type="ECO:0008006" key="4">
    <source>
        <dbReference type="Google" id="ProtNLM"/>
    </source>
</evidence>
<dbReference type="Proteomes" id="UP000310314">
    <property type="component" value="Unassembled WGS sequence"/>
</dbReference>
<feature type="signal peptide" evidence="1">
    <location>
        <begin position="1"/>
        <end position="20"/>
    </location>
</feature>
<dbReference type="RefSeq" id="WP_138660163.1">
    <property type="nucleotide sequence ID" value="NZ_VATY01000008.1"/>
</dbReference>
<reference evidence="2 3" key="1">
    <citation type="submission" date="2019-05" db="EMBL/GenBank/DDBJ databases">
        <authorList>
            <person name="Zhang J.-Y."/>
            <person name="Feg X."/>
            <person name="Du Z.-J."/>
        </authorList>
    </citation>
    <scope>NUCLEOTIDE SEQUENCE [LARGE SCALE GENOMIC DNA]</scope>
    <source>
        <strain evidence="2 3">RZ26</strain>
    </source>
</reference>
<organism evidence="2 3">
    <name type="scientific">Maribacter algarum</name>
    <name type="common">ex Zhang et al. 2020</name>
    <dbReference type="NCBI Taxonomy" id="2578118"/>
    <lineage>
        <taxon>Bacteria</taxon>
        <taxon>Pseudomonadati</taxon>
        <taxon>Bacteroidota</taxon>
        <taxon>Flavobacteriia</taxon>
        <taxon>Flavobacteriales</taxon>
        <taxon>Flavobacteriaceae</taxon>
        <taxon>Maribacter</taxon>
    </lineage>
</organism>
<gene>
    <name evidence="2" type="ORF">FEE95_21755</name>
</gene>
<comment type="caution">
    <text evidence="2">The sequence shown here is derived from an EMBL/GenBank/DDBJ whole genome shotgun (WGS) entry which is preliminary data.</text>
</comment>
<protein>
    <recommendedName>
        <fullName evidence="4">Lipoprotein</fullName>
    </recommendedName>
</protein>
<name>A0A5S3PCG8_9FLAO</name>
<keyword evidence="1" id="KW-0732">Signal</keyword>
<evidence type="ECO:0000256" key="1">
    <source>
        <dbReference type="SAM" id="SignalP"/>
    </source>
</evidence>
<dbReference type="AlphaFoldDB" id="A0A5S3PCG8"/>
<evidence type="ECO:0000313" key="2">
    <source>
        <dbReference type="EMBL" id="TMM51516.1"/>
    </source>
</evidence>
<proteinExistence type="predicted"/>
<dbReference type="EMBL" id="VATY01000008">
    <property type="protein sequence ID" value="TMM51516.1"/>
    <property type="molecule type" value="Genomic_DNA"/>
</dbReference>
<feature type="chain" id="PRO_5024367566" description="Lipoprotein" evidence="1">
    <location>
        <begin position="21"/>
        <end position="155"/>
    </location>
</feature>
<evidence type="ECO:0000313" key="3">
    <source>
        <dbReference type="Proteomes" id="UP000310314"/>
    </source>
</evidence>
<keyword evidence="3" id="KW-1185">Reference proteome</keyword>
<sequence>MKVITFLVLLVIVLNSSSCTSTKGGFSNSFNKYQSYITKNNLNKRVLLEHNYKYASIYFEENDDCMTNIYYPDMIKISGGKNMSYKLVDNRMLDSIVIDTLIFNKNGNRSFLKNRNLTFFKIKKVDTSFTNRVFPCSKEVIITPQKASSAKKNNY</sequence>